<dbReference type="EMBL" id="CP097966">
    <property type="protein sequence ID" value="URQ62884.1"/>
    <property type="molecule type" value="Genomic_DNA"/>
</dbReference>
<evidence type="ECO:0000256" key="6">
    <source>
        <dbReference type="ARBA" id="ARBA00023239"/>
    </source>
</evidence>
<dbReference type="InterPro" id="IPR005656">
    <property type="entry name" value="MmgE_PrpD"/>
</dbReference>
<dbReference type="InterPro" id="IPR045337">
    <property type="entry name" value="MmgE_PrpD_C"/>
</dbReference>
<comment type="similarity">
    <text evidence="3">Belongs to the PrpD family.</text>
</comment>
<dbReference type="InterPro" id="IPR042183">
    <property type="entry name" value="MmgE/PrpD_sf_1"/>
</dbReference>
<dbReference type="EC" id="4.2.1.79" evidence="4"/>
<dbReference type="GO" id="GO:0051537">
    <property type="term" value="F:2 iron, 2 sulfur cluster binding"/>
    <property type="evidence" value="ECO:0007669"/>
    <property type="project" value="InterPro"/>
</dbReference>
<evidence type="ECO:0000256" key="3">
    <source>
        <dbReference type="ARBA" id="ARBA00006174"/>
    </source>
</evidence>
<dbReference type="Pfam" id="PF19305">
    <property type="entry name" value="MmgE_PrpD_C"/>
    <property type="match status" value="1"/>
</dbReference>
<dbReference type="SUPFAM" id="SSF103378">
    <property type="entry name" value="2-methylcitrate dehydratase PrpD"/>
    <property type="match status" value="1"/>
</dbReference>
<dbReference type="Gene3D" id="3.30.1330.120">
    <property type="entry name" value="2-methylcitrate dehydratase PrpD"/>
    <property type="match status" value="1"/>
</dbReference>
<keyword evidence="10" id="KW-1185">Reference proteome</keyword>
<dbReference type="InterPro" id="IPR042188">
    <property type="entry name" value="MmgE/PrpD_sf_2"/>
</dbReference>
<evidence type="ECO:0000313" key="10">
    <source>
        <dbReference type="Proteomes" id="UP001056381"/>
    </source>
</evidence>
<dbReference type="Proteomes" id="UP001056381">
    <property type="component" value="Chromosome"/>
</dbReference>
<dbReference type="NCBIfam" id="TIGR02330">
    <property type="entry name" value="prpD"/>
    <property type="match status" value="1"/>
</dbReference>
<comment type="catalytic activity">
    <reaction evidence="1">
        <text>(2S,3S)-2-methylcitrate = 2-methyl-cis-aconitate + H2O</text>
        <dbReference type="Rhea" id="RHEA:17725"/>
        <dbReference type="ChEBI" id="CHEBI:15377"/>
        <dbReference type="ChEBI" id="CHEBI:57872"/>
        <dbReference type="ChEBI" id="CHEBI:58853"/>
        <dbReference type="EC" id="4.2.1.79"/>
    </reaction>
</comment>
<feature type="domain" description="MmgE/PrpD C-terminal" evidence="8">
    <location>
        <begin position="273"/>
        <end position="431"/>
    </location>
</feature>
<gene>
    <name evidence="9" type="primary">prpD</name>
    <name evidence="9" type="ORF">M9B40_03935</name>
</gene>
<evidence type="ECO:0000256" key="1">
    <source>
        <dbReference type="ARBA" id="ARBA00000096"/>
    </source>
</evidence>
<sequence length="462" mass="52389">MPNFDPIIEKITDYVQSFEAKENSLLEAKTCFFDSLACSFLALKYDQVQKFCSIEYIKNSTGSSRVIGTDIKSNPVEAAFLNGALIRWLDFNDTWLAKEWGHPSDNLAAILSMYDYLKVERNKNFSFKDLLNLMVIAHEVQGCLAIENSLNEVGVDHVAFVKVASAAIASKMLGQGPQKMNSTISNSFIDGQSLRTYRHFPNTGTRKSWAAGDASARGIKQAFISEVSEEIYPSALSAKTWGFNDVIMKKDSLKLQRELGSYVMDNILYKVNFPAEFHAQTAAEAAINLKKSNKFKIEDIEQVEILTQEPGVRIISKKGPLKNYADRDHCIEYIVAWCLINGSLNSDSYSDVSSKDPQIESLRNCTVTKEDKNYTKSYYDLNDRAIGNKVSVKLKNGIIFHEEVKYPLGHKKRREESKPFLEEKFKIAMEKFGIDTEYLMKVYESNNLDDVDISNILDRIYK</sequence>
<protein>
    <recommendedName>
        <fullName evidence="5">2-methylcitrate dehydratase</fullName>
        <ecNumber evidence="4">4.2.1.79</ecNumber>
    </recommendedName>
</protein>
<proteinExistence type="inferred from homology"/>
<dbReference type="GO" id="GO:0019679">
    <property type="term" value="P:propionate metabolic process, methylcitrate cycle"/>
    <property type="evidence" value="ECO:0007669"/>
    <property type="project" value="InterPro"/>
</dbReference>
<evidence type="ECO:0000256" key="4">
    <source>
        <dbReference type="ARBA" id="ARBA00013124"/>
    </source>
</evidence>
<dbReference type="InterPro" id="IPR045336">
    <property type="entry name" value="MmgE_PrpD_N"/>
</dbReference>
<evidence type="ECO:0000256" key="2">
    <source>
        <dbReference type="ARBA" id="ARBA00005026"/>
    </source>
</evidence>
<evidence type="ECO:0000313" key="9">
    <source>
        <dbReference type="EMBL" id="URQ62884.1"/>
    </source>
</evidence>
<dbReference type="PANTHER" id="PTHR16943:SF16">
    <property type="entry name" value="2-METHYLCITRATE DEHYDRATASE-RELATED"/>
    <property type="match status" value="1"/>
</dbReference>
<dbReference type="AlphaFoldDB" id="A0A9Q8X0W5"/>
<feature type="domain" description="MmgE/PrpD N-terminal" evidence="7">
    <location>
        <begin position="10"/>
        <end position="255"/>
    </location>
</feature>
<organism evidence="9 10">
    <name type="scientific">SAR86 cluster bacterium</name>
    <dbReference type="NCBI Taxonomy" id="2030880"/>
    <lineage>
        <taxon>Bacteria</taxon>
        <taxon>Pseudomonadati</taxon>
        <taxon>Pseudomonadota</taxon>
        <taxon>Gammaproteobacteria</taxon>
        <taxon>SAR86 cluster</taxon>
    </lineage>
</organism>
<dbReference type="InterPro" id="IPR036148">
    <property type="entry name" value="MmgE/PrpD_sf"/>
</dbReference>
<dbReference type="InterPro" id="IPR012705">
    <property type="entry name" value="2Me_IsoCit_deHydtase_PrpD"/>
</dbReference>
<evidence type="ECO:0000259" key="8">
    <source>
        <dbReference type="Pfam" id="PF19305"/>
    </source>
</evidence>
<name>A0A9Q8X0W5_9GAMM</name>
<evidence type="ECO:0000256" key="5">
    <source>
        <dbReference type="ARBA" id="ARBA00017240"/>
    </source>
</evidence>
<dbReference type="GO" id="GO:0047547">
    <property type="term" value="F:2-methylcitrate dehydratase activity"/>
    <property type="evidence" value="ECO:0007669"/>
    <property type="project" value="UniProtKB-EC"/>
</dbReference>
<dbReference type="Pfam" id="PF03972">
    <property type="entry name" value="MmgE_PrpD_N"/>
    <property type="match status" value="1"/>
</dbReference>
<keyword evidence="6 9" id="KW-0456">Lyase</keyword>
<accession>A0A9Q8X0W5</accession>
<comment type="pathway">
    <text evidence="2">Organic acid metabolism; propanoate degradation.</text>
</comment>
<evidence type="ECO:0000259" key="7">
    <source>
        <dbReference type="Pfam" id="PF03972"/>
    </source>
</evidence>
<dbReference type="PANTHER" id="PTHR16943">
    <property type="entry name" value="2-METHYLCITRATE DEHYDRATASE-RELATED"/>
    <property type="match status" value="1"/>
</dbReference>
<reference evidence="9" key="1">
    <citation type="submission" date="2022-05" db="EMBL/GenBank/DDBJ databases">
        <title>Single-amplified genomics reveal most streamlined microbe among free-living bacteria.</title>
        <authorList>
            <person name="Roda-Garcia J."/>
            <person name="Haro-Moreno J.M."/>
            <person name="Rodriguez-Valera F."/>
            <person name="Almagro-Moreno S."/>
            <person name="Lopez-Perez M."/>
        </authorList>
    </citation>
    <scope>NUCLEOTIDE SEQUENCE</scope>
    <source>
        <strain evidence="9">TMED112-D2-2</strain>
    </source>
</reference>
<dbReference type="Gene3D" id="1.10.4100.10">
    <property type="entry name" value="2-methylcitrate dehydratase PrpD"/>
    <property type="match status" value="1"/>
</dbReference>